<keyword evidence="3" id="KW-1185">Reference proteome</keyword>
<protein>
    <submittedName>
        <fullName evidence="2">Uncharacterized protein</fullName>
    </submittedName>
</protein>
<name>A0A9J5Z0K1_SOLCO</name>
<feature type="transmembrane region" description="Helical" evidence="1">
    <location>
        <begin position="28"/>
        <end position="51"/>
    </location>
</feature>
<reference evidence="2 3" key="1">
    <citation type="submission" date="2020-09" db="EMBL/GenBank/DDBJ databases">
        <title>De no assembly of potato wild relative species, Solanum commersonii.</title>
        <authorList>
            <person name="Cho K."/>
        </authorList>
    </citation>
    <scope>NUCLEOTIDE SEQUENCE [LARGE SCALE GENOMIC DNA]</scope>
    <source>
        <strain evidence="2">LZ3.2</strain>
        <tissue evidence="2">Leaf</tissue>
    </source>
</reference>
<feature type="transmembrane region" description="Helical" evidence="1">
    <location>
        <begin position="5"/>
        <end position="22"/>
    </location>
</feature>
<evidence type="ECO:0000256" key="1">
    <source>
        <dbReference type="SAM" id="Phobius"/>
    </source>
</evidence>
<dbReference type="Proteomes" id="UP000824120">
    <property type="component" value="Chromosome 5"/>
</dbReference>
<keyword evidence="1" id="KW-0472">Membrane</keyword>
<keyword evidence="1" id="KW-0812">Transmembrane</keyword>
<evidence type="ECO:0000313" key="3">
    <source>
        <dbReference type="Proteomes" id="UP000824120"/>
    </source>
</evidence>
<dbReference type="EMBL" id="JACXVP010000005">
    <property type="protein sequence ID" value="KAG5606441.1"/>
    <property type="molecule type" value="Genomic_DNA"/>
</dbReference>
<keyword evidence="1" id="KW-1133">Transmembrane helix</keyword>
<comment type="caution">
    <text evidence="2">The sequence shown here is derived from an EMBL/GenBank/DDBJ whole genome shotgun (WGS) entry which is preliminary data.</text>
</comment>
<evidence type="ECO:0000313" key="2">
    <source>
        <dbReference type="EMBL" id="KAG5606441.1"/>
    </source>
</evidence>
<sequence>MLFKLLIWYFNHVLAPALYYISCPPPQIIAKVGLLLHGTTLVMVHIVCSFFKRRTQRYGEEQVSNKFEYFCCHMQMQPSQGLKLRITLC</sequence>
<accession>A0A9J5Z0K1</accession>
<proteinExistence type="predicted"/>
<organism evidence="2 3">
    <name type="scientific">Solanum commersonii</name>
    <name type="common">Commerson's wild potato</name>
    <name type="synonym">Commerson's nightshade</name>
    <dbReference type="NCBI Taxonomy" id="4109"/>
    <lineage>
        <taxon>Eukaryota</taxon>
        <taxon>Viridiplantae</taxon>
        <taxon>Streptophyta</taxon>
        <taxon>Embryophyta</taxon>
        <taxon>Tracheophyta</taxon>
        <taxon>Spermatophyta</taxon>
        <taxon>Magnoliopsida</taxon>
        <taxon>eudicotyledons</taxon>
        <taxon>Gunneridae</taxon>
        <taxon>Pentapetalae</taxon>
        <taxon>asterids</taxon>
        <taxon>lamiids</taxon>
        <taxon>Solanales</taxon>
        <taxon>Solanaceae</taxon>
        <taxon>Solanoideae</taxon>
        <taxon>Solaneae</taxon>
        <taxon>Solanum</taxon>
    </lineage>
</organism>
<dbReference type="AlphaFoldDB" id="A0A9J5Z0K1"/>
<gene>
    <name evidence="2" type="ORF">H5410_027933</name>
</gene>